<feature type="region of interest" description="Disordered" evidence="1">
    <location>
        <begin position="102"/>
        <end position="249"/>
    </location>
</feature>
<feature type="region of interest" description="Disordered" evidence="1">
    <location>
        <begin position="43"/>
        <end position="83"/>
    </location>
</feature>
<reference evidence="2 3" key="1">
    <citation type="journal article" date="2018" name="Sci. Rep.">
        <title>Comparative genomics provides insights into the lifestyle and reveals functional heterogeneity of dark septate endophytic fungi.</title>
        <authorList>
            <person name="Knapp D.G."/>
            <person name="Nemeth J.B."/>
            <person name="Barry K."/>
            <person name="Hainaut M."/>
            <person name="Henrissat B."/>
            <person name="Johnson J."/>
            <person name="Kuo A."/>
            <person name="Lim J.H.P."/>
            <person name="Lipzen A."/>
            <person name="Nolan M."/>
            <person name="Ohm R.A."/>
            <person name="Tamas L."/>
            <person name="Grigoriev I.V."/>
            <person name="Spatafora J.W."/>
            <person name="Nagy L.G."/>
            <person name="Kovacs G.M."/>
        </authorList>
    </citation>
    <scope>NUCLEOTIDE SEQUENCE [LARGE SCALE GENOMIC DNA]</scope>
    <source>
        <strain evidence="2 3">DSE2036</strain>
    </source>
</reference>
<feature type="compositionally biased region" description="Basic residues" evidence="1">
    <location>
        <begin position="144"/>
        <end position="176"/>
    </location>
</feature>
<dbReference type="EMBL" id="KZ805303">
    <property type="protein sequence ID" value="PVI07610.1"/>
    <property type="molecule type" value="Genomic_DNA"/>
</dbReference>
<feature type="compositionally biased region" description="Polar residues" evidence="1">
    <location>
        <begin position="223"/>
        <end position="232"/>
    </location>
</feature>
<feature type="compositionally biased region" description="Low complexity" evidence="1">
    <location>
        <begin position="177"/>
        <end position="186"/>
    </location>
</feature>
<evidence type="ECO:0000256" key="1">
    <source>
        <dbReference type="SAM" id="MobiDB-lite"/>
    </source>
</evidence>
<organism evidence="2 3">
    <name type="scientific">Periconia macrospinosa</name>
    <dbReference type="NCBI Taxonomy" id="97972"/>
    <lineage>
        <taxon>Eukaryota</taxon>
        <taxon>Fungi</taxon>
        <taxon>Dikarya</taxon>
        <taxon>Ascomycota</taxon>
        <taxon>Pezizomycotina</taxon>
        <taxon>Dothideomycetes</taxon>
        <taxon>Pleosporomycetidae</taxon>
        <taxon>Pleosporales</taxon>
        <taxon>Massarineae</taxon>
        <taxon>Periconiaceae</taxon>
        <taxon>Periconia</taxon>
    </lineage>
</organism>
<proteinExistence type="predicted"/>
<evidence type="ECO:0000313" key="2">
    <source>
        <dbReference type="EMBL" id="PVI07610.1"/>
    </source>
</evidence>
<feature type="compositionally biased region" description="Polar residues" evidence="1">
    <location>
        <begin position="239"/>
        <end position="249"/>
    </location>
</feature>
<dbReference type="Proteomes" id="UP000244855">
    <property type="component" value="Unassembled WGS sequence"/>
</dbReference>
<feature type="compositionally biased region" description="Basic residues" evidence="1">
    <location>
        <begin position="187"/>
        <end position="207"/>
    </location>
</feature>
<name>A0A2V1EE10_9PLEO</name>
<feature type="compositionally biased region" description="Basic and acidic residues" evidence="1">
    <location>
        <begin position="53"/>
        <end position="62"/>
    </location>
</feature>
<feature type="region of interest" description="Disordered" evidence="1">
    <location>
        <begin position="1"/>
        <end position="21"/>
    </location>
</feature>
<keyword evidence="3" id="KW-1185">Reference proteome</keyword>
<protein>
    <submittedName>
        <fullName evidence="2">Uncharacterized protein</fullName>
    </submittedName>
</protein>
<sequence length="249" mass="29383">MHRHVKQPHSRERRALIAGEMPPLNDVQREWLQRYRGRDTYRPAYEGQASAENRIERDHYRPAYEGQASENRTERDYYKPAYEGQASGNRIECDYYRPAYEGQASEENRMGRDPSYTDSRREYTPSSQRRSSHRQSRSPSQRRSYYRRSRSRPSSYRRSRSPSHHRSLNTRRRPRSRPLSYRQSRSQPRRRLSKNRKQLQSPSKRRSPEHATQNTLCGPPTPGNRSADSTSVEAGEIIQSPSQSLSRNS</sequence>
<dbReference type="AlphaFoldDB" id="A0A2V1EE10"/>
<gene>
    <name evidence="2" type="ORF">DM02DRAFT_285065</name>
</gene>
<accession>A0A2V1EE10</accession>
<evidence type="ECO:0000313" key="3">
    <source>
        <dbReference type="Proteomes" id="UP000244855"/>
    </source>
</evidence>